<name>A0A200QLL6_MACCD</name>
<comment type="caution">
    <text evidence="2">The sequence shown here is derived from an EMBL/GenBank/DDBJ whole genome shotgun (WGS) entry which is preliminary data.</text>
</comment>
<dbReference type="Proteomes" id="UP000195402">
    <property type="component" value="Unassembled WGS sequence"/>
</dbReference>
<feature type="compositionally biased region" description="Low complexity" evidence="1">
    <location>
        <begin position="37"/>
        <end position="49"/>
    </location>
</feature>
<dbReference type="InParanoid" id="A0A200QLL6"/>
<dbReference type="PANTHER" id="PTHR38221">
    <property type="entry name" value="BNAA04G14260D PROTEIN"/>
    <property type="match status" value="1"/>
</dbReference>
<feature type="region of interest" description="Disordered" evidence="1">
    <location>
        <begin position="506"/>
        <end position="652"/>
    </location>
</feature>
<evidence type="ECO:0000313" key="2">
    <source>
        <dbReference type="EMBL" id="OVA11302.1"/>
    </source>
</evidence>
<feature type="region of interest" description="Disordered" evidence="1">
    <location>
        <begin position="668"/>
        <end position="700"/>
    </location>
</feature>
<feature type="compositionally biased region" description="Basic and acidic residues" evidence="1">
    <location>
        <begin position="625"/>
        <end position="650"/>
    </location>
</feature>
<feature type="compositionally biased region" description="Basic and acidic residues" evidence="1">
    <location>
        <begin position="533"/>
        <end position="547"/>
    </location>
</feature>
<sequence>MEDPFASISYQCKISSSQENLLQHYFFAHEPQGGQTPFSIEEFSSSSSSDPDEFPVENTGIMICSPPDGSSNSGEEEEVAHPTVEEEFQTPDERFLICSSEKEPRKMEIDEYLASKVNDDDDFHDDQWIDAVDDASHDAGTIDLGKDSNSVVFSEENLLAENGSPMLGTVLVDDVEKSRENENQISRCESGENEVLIRKSPIQEDLGLLESKNEGLGESPCNNPIEFEKDLNLNVLVNVEFTSGEDCVGDVAEKTLESTVAKNQGFLKCSSDSPCDSEKAPESSMRKSLIQEDLGLLESKNDGFGESPCNHPIELKNNLNLNAVDNVELTSGDDCVGDVAEKTLESTVEKILGVLKCSSHSPCDSEKAPESSVAAANENVVDINASNELDLKSHSDNSKEDCPVLHHPRPVIPEASKEVVMEDSSPVAIEKDIRHNVSTDMVPGFDNMQTNELHSDDGKLCNNSKEELNLGVLKCSSHSHCDSEKAPESSVAVANENVVDINDSNKLDLKSHSDNSKEDCPVLHHPRPVIPESSKEVVMEKSEHADSCDLSPEVTSENNTPGLRRLPNWVGGSDNAMEDSTQSRYRRAGKEKNSDPGQKKRVEETEDLGRGGKRFGEAEGSSRVAQKDLGHGGIRLEEEGSDNGGKRFGEVEGSSRVAEEYLGHGRIRLVQEGSDHGAKRFGEEEGSSRVAEALLPGNESQTTKKFLDASFFRATHRSRGNDDNSKENNPQTKDILEVAVRAGLKVPRPRWWRPGGYKTR</sequence>
<feature type="compositionally biased region" description="Basic and acidic residues" evidence="1">
    <location>
        <begin position="588"/>
        <end position="617"/>
    </location>
</feature>
<dbReference type="EMBL" id="MVGT01001713">
    <property type="protein sequence ID" value="OVA11302.1"/>
    <property type="molecule type" value="Genomic_DNA"/>
</dbReference>
<evidence type="ECO:0000256" key="1">
    <source>
        <dbReference type="SAM" id="MobiDB-lite"/>
    </source>
</evidence>
<protein>
    <submittedName>
        <fullName evidence="2">Uncharacterized protein</fullName>
    </submittedName>
</protein>
<feature type="compositionally biased region" description="Basic and acidic residues" evidence="1">
    <location>
        <begin position="506"/>
        <end position="522"/>
    </location>
</feature>
<accession>A0A200QLL6</accession>
<dbReference type="OrthoDB" id="1905141at2759"/>
<keyword evidence="3" id="KW-1185">Reference proteome</keyword>
<feature type="compositionally biased region" description="Basic and acidic residues" evidence="1">
    <location>
        <begin position="673"/>
        <end position="687"/>
    </location>
</feature>
<feature type="region of interest" description="Disordered" evidence="1">
    <location>
        <begin position="715"/>
        <end position="734"/>
    </location>
</feature>
<proteinExistence type="predicted"/>
<feature type="region of interest" description="Disordered" evidence="1">
    <location>
        <begin position="36"/>
        <end position="92"/>
    </location>
</feature>
<organism evidence="2 3">
    <name type="scientific">Macleaya cordata</name>
    <name type="common">Five-seeded plume-poppy</name>
    <name type="synonym">Bocconia cordata</name>
    <dbReference type="NCBI Taxonomy" id="56857"/>
    <lineage>
        <taxon>Eukaryota</taxon>
        <taxon>Viridiplantae</taxon>
        <taxon>Streptophyta</taxon>
        <taxon>Embryophyta</taxon>
        <taxon>Tracheophyta</taxon>
        <taxon>Spermatophyta</taxon>
        <taxon>Magnoliopsida</taxon>
        <taxon>Ranunculales</taxon>
        <taxon>Papaveraceae</taxon>
        <taxon>Papaveroideae</taxon>
        <taxon>Macleaya</taxon>
    </lineage>
</organism>
<dbReference type="PANTHER" id="PTHR38221:SF1">
    <property type="entry name" value="OVULE PROTEIN"/>
    <property type="match status" value="1"/>
</dbReference>
<gene>
    <name evidence="2" type="ORF">BVC80_1587g33</name>
</gene>
<dbReference type="AlphaFoldDB" id="A0A200QLL6"/>
<evidence type="ECO:0000313" key="3">
    <source>
        <dbReference type="Proteomes" id="UP000195402"/>
    </source>
</evidence>
<reference evidence="2 3" key="1">
    <citation type="journal article" date="2017" name="Mol. Plant">
        <title>The Genome of Medicinal Plant Macleaya cordata Provides New Insights into Benzylisoquinoline Alkaloids Metabolism.</title>
        <authorList>
            <person name="Liu X."/>
            <person name="Liu Y."/>
            <person name="Huang P."/>
            <person name="Ma Y."/>
            <person name="Qing Z."/>
            <person name="Tang Q."/>
            <person name="Cao H."/>
            <person name="Cheng P."/>
            <person name="Zheng Y."/>
            <person name="Yuan Z."/>
            <person name="Zhou Y."/>
            <person name="Liu J."/>
            <person name="Tang Z."/>
            <person name="Zhuo Y."/>
            <person name="Zhang Y."/>
            <person name="Yu L."/>
            <person name="Huang J."/>
            <person name="Yang P."/>
            <person name="Peng Q."/>
            <person name="Zhang J."/>
            <person name="Jiang W."/>
            <person name="Zhang Z."/>
            <person name="Lin K."/>
            <person name="Ro D.K."/>
            <person name="Chen X."/>
            <person name="Xiong X."/>
            <person name="Shang Y."/>
            <person name="Huang S."/>
            <person name="Zeng J."/>
        </authorList>
    </citation>
    <scope>NUCLEOTIDE SEQUENCE [LARGE SCALE GENOMIC DNA]</scope>
    <source>
        <strain evidence="3">cv. BLH2017</strain>
        <tissue evidence="2">Root</tissue>
    </source>
</reference>